<dbReference type="RefSeq" id="WP_224829455.1">
    <property type="nucleotide sequence ID" value="NZ_JAIVEF010000020.1"/>
</dbReference>
<keyword evidence="3" id="KW-1185">Reference proteome</keyword>
<dbReference type="InterPro" id="IPR050662">
    <property type="entry name" value="Sec-metab_biosynth-thioest"/>
</dbReference>
<dbReference type="CDD" id="cd07725">
    <property type="entry name" value="TTHA1429-like_MBL-fold"/>
    <property type="match status" value="1"/>
</dbReference>
<sequence length="325" mass="35563">MERVTLGNEEFEGRNDAYLLDDEGVALVDTGIATAETESELREGLAEYGHEFADIETIVLTHWHPDHAGLAGAIQAESGARVLVHASDAPLVRRDDEALAEFDSLRREAFEAWGMPTDERESLLAFLDGSEAIAGEPATVEEIADGDRLAVGGRTLETVHAPGHTAGLCLFEFETADGREAFVGDAVLPVYTPNVGGADVRVERPLANYLDTLRTVVERDYDRLWPGHRDPIDDPAGRARTIAEHHRERTSRVLDVLREHGPADAWTVGAHLFGDLEGIHVMHGPGEAFAHLDHLRHEGIVREVEGKYETTGKEADLESLVPVPE</sequence>
<dbReference type="Gene3D" id="3.60.15.10">
    <property type="entry name" value="Ribonuclease Z/Hydroxyacylglutathione hydrolase-like"/>
    <property type="match status" value="1"/>
</dbReference>
<dbReference type="SUPFAM" id="SSF56281">
    <property type="entry name" value="Metallo-hydrolase/oxidoreductase"/>
    <property type="match status" value="1"/>
</dbReference>
<dbReference type="InterPro" id="IPR036866">
    <property type="entry name" value="RibonucZ/Hydroxyglut_hydro"/>
</dbReference>
<dbReference type="InterPro" id="IPR001279">
    <property type="entry name" value="Metallo-B-lactamas"/>
</dbReference>
<accession>A0ABD5QFR8</accession>
<comment type="caution">
    <text evidence="2">The sequence shown here is derived from an EMBL/GenBank/DDBJ whole genome shotgun (WGS) entry which is preliminary data.</text>
</comment>
<dbReference type="Pfam" id="PF00753">
    <property type="entry name" value="Lactamase_B"/>
    <property type="match status" value="1"/>
</dbReference>
<dbReference type="PANTHER" id="PTHR23131">
    <property type="entry name" value="ENDORIBONUCLEASE LACTB2"/>
    <property type="match status" value="1"/>
</dbReference>
<gene>
    <name evidence="2" type="ORF">ACFPFO_09200</name>
</gene>
<protein>
    <submittedName>
        <fullName evidence="2">MBL fold metallo-hydrolase</fullName>
    </submittedName>
</protein>
<dbReference type="PANTHER" id="PTHR23131:SF4">
    <property type="entry name" value="METALLO-BETA-LACTAMASE SUPERFAMILY POTEIN"/>
    <property type="match status" value="1"/>
</dbReference>
<name>A0ABD5QFR8_9EURY</name>
<dbReference type="AlphaFoldDB" id="A0ABD5QFR8"/>
<reference evidence="2 3" key="1">
    <citation type="journal article" date="2019" name="Int. J. Syst. Evol. Microbiol.">
        <title>The Global Catalogue of Microorganisms (GCM) 10K type strain sequencing project: providing services to taxonomists for standard genome sequencing and annotation.</title>
        <authorList>
            <consortium name="The Broad Institute Genomics Platform"/>
            <consortium name="The Broad Institute Genome Sequencing Center for Infectious Disease"/>
            <person name="Wu L."/>
            <person name="Ma J."/>
        </authorList>
    </citation>
    <scope>NUCLEOTIDE SEQUENCE [LARGE SCALE GENOMIC DNA]</scope>
    <source>
        <strain evidence="2 3">CGMCC 1.15824</strain>
    </source>
</reference>
<organism evidence="2 3">
    <name type="scientific">Saliphagus infecundisoli</name>
    <dbReference type="NCBI Taxonomy" id="1849069"/>
    <lineage>
        <taxon>Archaea</taxon>
        <taxon>Methanobacteriati</taxon>
        <taxon>Methanobacteriota</taxon>
        <taxon>Stenosarchaea group</taxon>
        <taxon>Halobacteria</taxon>
        <taxon>Halobacteriales</taxon>
        <taxon>Natrialbaceae</taxon>
        <taxon>Saliphagus</taxon>
    </lineage>
</organism>
<dbReference type="Proteomes" id="UP001595925">
    <property type="component" value="Unassembled WGS sequence"/>
</dbReference>
<proteinExistence type="predicted"/>
<dbReference type="SMART" id="SM00849">
    <property type="entry name" value="Lactamase_B"/>
    <property type="match status" value="1"/>
</dbReference>
<feature type="domain" description="Metallo-beta-lactamase" evidence="1">
    <location>
        <begin position="14"/>
        <end position="228"/>
    </location>
</feature>
<evidence type="ECO:0000259" key="1">
    <source>
        <dbReference type="SMART" id="SM00849"/>
    </source>
</evidence>
<dbReference type="EMBL" id="JBHSJG010000035">
    <property type="protein sequence ID" value="MFC4987924.1"/>
    <property type="molecule type" value="Genomic_DNA"/>
</dbReference>
<evidence type="ECO:0000313" key="3">
    <source>
        <dbReference type="Proteomes" id="UP001595925"/>
    </source>
</evidence>
<evidence type="ECO:0000313" key="2">
    <source>
        <dbReference type="EMBL" id="MFC4987924.1"/>
    </source>
</evidence>